<comment type="caution">
    <text evidence="1">The sequence shown here is derived from an EMBL/GenBank/DDBJ whole genome shotgun (WGS) entry which is preliminary data.</text>
</comment>
<dbReference type="AlphaFoldDB" id="A0A2H0KSR1"/>
<dbReference type="SUPFAM" id="SSF56784">
    <property type="entry name" value="HAD-like"/>
    <property type="match status" value="1"/>
</dbReference>
<proteinExistence type="predicted"/>
<dbReference type="EMBL" id="PCVN01000072">
    <property type="protein sequence ID" value="PIQ74315.1"/>
    <property type="molecule type" value="Genomic_DNA"/>
</dbReference>
<evidence type="ECO:0000313" key="1">
    <source>
        <dbReference type="EMBL" id="PIQ74315.1"/>
    </source>
</evidence>
<protein>
    <recommendedName>
        <fullName evidence="3">Haloacid dehalogenase</fullName>
    </recommendedName>
</protein>
<accession>A0A2H0KSR1</accession>
<dbReference type="InterPro" id="IPR036412">
    <property type="entry name" value="HAD-like_sf"/>
</dbReference>
<evidence type="ECO:0008006" key="3">
    <source>
        <dbReference type="Google" id="ProtNLM"/>
    </source>
</evidence>
<name>A0A2H0KSR1_9BACT</name>
<sequence length="72" mass="8668">MIEGVKNIIFDYSGTLRDDLDWTFAITMRVFEKLGREPISLEEYRNQMCLPYMNFYVKYFPNVGQKRIDSLF</sequence>
<reference evidence="1 2" key="1">
    <citation type="submission" date="2017-09" db="EMBL/GenBank/DDBJ databases">
        <title>Depth-based differentiation of microbial function through sediment-hosted aquifers and enrichment of novel symbionts in the deep terrestrial subsurface.</title>
        <authorList>
            <person name="Probst A.J."/>
            <person name="Ladd B."/>
            <person name="Jarett J.K."/>
            <person name="Geller-Mcgrath D.E."/>
            <person name="Sieber C.M."/>
            <person name="Emerson J.B."/>
            <person name="Anantharaman K."/>
            <person name="Thomas B.C."/>
            <person name="Malmstrom R."/>
            <person name="Stieglmeier M."/>
            <person name="Klingl A."/>
            <person name="Woyke T."/>
            <person name="Ryan C.M."/>
            <person name="Banfield J.F."/>
        </authorList>
    </citation>
    <scope>NUCLEOTIDE SEQUENCE [LARGE SCALE GENOMIC DNA]</scope>
    <source>
        <strain evidence="1">CG11_big_fil_rev_8_21_14_0_20_44_10</strain>
    </source>
</reference>
<organism evidence="1 2">
    <name type="scientific">Candidatus Portnoybacteria bacterium CG11_big_fil_rev_8_21_14_0_20_44_10</name>
    <dbReference type="NCBI Taxonomy" id="1974818"/>
    <lineage>
        <taxon>Bacteria</taxon>
        <taxon>Candidatus Portnoyibacteriota</taxon>
    </lineage>
</organism>
<dbReference type="Proteomes" id="UP000231550">
    <property type="component" value="Unassembled WGS sequence"/>
</dbReference>
<evidence type="ECO:0000313" key="2">
    <source>
        <dbReference type="Proteomes" id="UP000231550"/>
    </source>
</evidence>
<gene>
    <name evidence="1" type="ORF">COV85_02815</name>
</gene>